<sequence>MSLSDAFANPKERAAIDRLLAFLTVIPPEARATDSAITGKTLVFTGTLEKMTRAEAKARAEALGAHVAGSVSAKTDLLIAGPGAGSKARKAAELGITVIDEDEWLALARG</sequence>
<dbReference type="SMART" id="SM00292">
    <property type="entry name" value="BRCT"/>
    <property type="match status" value="1"/>
</dbReference>
<dbReference type="PROSITE" id="PS50172">
    <property type="entry name" value="BRCT"/>
    <property type="match status" value="1"/>
</dbReference>
<dbReference type="InterPro" id="IPR001357">
    <property type="entry name" value="BRCT_dom"/>
</dbReference>
<evidence type="ECO:0000313" key="2">
    <source>
        <dbReference type="EMBL" id="AWX94064.1"/>
    </source>
</evidence>
<dbReference type="SUPFAM" id="SSF52113">
    <property type="entry name" value="BRCT domain"/>
    <property type="match status" value="1"/>
</dbReference>
<proteinExistence type="predicted"/>
<keyword evidence="3" id="KW-1185">Reference proteome</keyword>
<dbReference type="Proteomes" id="UP000249922">
    <property type="component" value="Chromosome"/>
</dbReference>
<feature type="domain" description="BRCT" evidence="1">
    <location>
        <begin position="32"/>
        <end position="105"/>
    </location>
</feature>
<organism evidence="2 3">
    <name type="scientific">Paracoccus mutanolyticus</name>
    <dbReference type="NCBI Taxonomy" id="1499308"/>
    <lineage>
        <taxon>Bacteria</taxon>
        <taxon>Pseudomonadati</taxon>
        <taxon>Pseudomonadota</taxon>
        <taxon>Alphaproteobacteria</taxon>
        <taxon>Rhodobacterales</taxon>
        <taxon>Paracoccaceae</taxon>
        <taxon>Paracoccus</taxon>
    </lineage>
</organism>
<evidence type="ECO:0000313" key="3">
    <source>
        <dbReference type="Proteomes" id="UP000249922"/>
    </source>
</evidence>
<accession>A0ABN5M7Z1</accession>
<reference evidence="2 3" key="1">
    <citation type="submission" date="2018-06" db="EMBL/GenBank/DDBJ databases">
        <title>Complete genome sequence of Paracoccus mutanolyticus strain RSP-02 isolated from cellulosic waste.</title>
        <authorList>
            <person name="Amrutha R.N."/>
            <person name="Shrivastav A."/>
            <person name="Buddana S.K."/>
            <person name="Deshpande U."/>
            <person name="Prakasham R.S."/>
        </authorList>
    </citation>
    <scope>NUCLEOTIDE SEQUENCE [LARGE SCALE GENOMIC DNA]</scope>
    <source>
        <strain evidence="2 3">RSP-02</strain>
    </source>
</reference>
<dbReference type="Pfam" id="PF00533">
    <property type="entry name" value="BRCT"/>
    <property type="match status" value="1"/>
</dbReference>
<gene>
    <name evidence="2" type="ORF">DPM13_16960</name>
</gene>
<name>A0ABN5M7Z1_9RHOB</name>
<dbReference type="Gene3D" id="3.40.50.10190">
    <property type="entry name" value="BRCT domain"/>
    <property type="match status" value="1"/>
</dbReference>
<dbReference type="EMBL" id="CP030239">
    <property type="protein sequence ID" value="AWX94064.1"/>
    <property type="molecule type" value="Genomic_DNA"/>
</dbReference>
<evidence type="ECO:0000259" key="1">
    <source>
        <dbReference type="PROSITE" id="PS50172"/>
    </source>
</evidence>
<dbReference type="CDD" id="cd17748">
    <property type="entry name" value="BRCT_DNA_ligase_like"/>
    <property type="match status" value="1"/>
</dbReference>
<dbReference type="InterPro" id="IPR036420">
    <property type="entry name" value="BRCT_dom_sf"/>
</dbReference>
<protein>
    <recommendedName>
        <fullName evidence="1">BRCT domain-containing protein</fullName>
    </recommendedName>
</protein>